<accession>A0A2V0NMJ5</accession>
<comment type="caution">
    <text evidence="2">The sequence shown here is derived from an EMBL/GenBank/DDBJ whole genome shotgun (WGS) entry which is preliminary data.</text>
</comment>
<keyword evidence="3" id="KW-1185">Reference proteome</keyword>
<name>A0A2V0NMJ5_9CHLO</name>
<gene>
    <name evidence="2" type="ORF">Rsub_01627</name>
</gene>
<protein>
    <submittedName>
        <fullName evidence="2">Uncharacterized protein</fullName>
    </submittedName>
</protein>
<reference evidence="2 3" key="1">
    <citation type="journal article" date="2018" name="Sci. Rep.">
        <title>Raphidocelis subcapitata (=Pseudokirchneriella subcapitata) provides an insight into genome evolution and environmental adaptations in the Sphaeropleales.</title>
        <authorList>
            <person name="Suzuki S."/>
            <person name="Yamaguchi H."/>
            <person name="Nakajima N."/>
            <person name="Kawachi M."/>
        </authorList>
    </citation>
    <scope>NUCLEOTIDE SEQUENCE [LARGE SCALE GENOMIC DNA]</scope>
    <source>
        <strain evidence="2 3">NIES-35</strain>
    </source>
</reference>
<evidence type="ECO:0000313" key="2">
    <source>
        <dbReference type="EMBL" id="GBF88726.1"/>
    </source>
</evidence>
<sequence length="195" mass="20209">MEGEDACQQEAAARQRRAAALQLYSLQLGVAHLRSKAATLGPSLALNSLTGAPARWQPAPRGASQPAAGASASEALHIVYAAAADGGAQQQEGPHDQQRPPQRPHRARRSRPVAVELPGFSPRREESGDAGGASRPEAAAVAAGAAAEEAPDRGPPPGWVRVNADGEEIDAPPGDADDYEMEAADGAAFDEEEWV</sequence>
<evidence type="ECO:0000256" key="1">
    <source>
        <dbReference type="SAM" id="MobiDB-lite"/>
    </source>
</evidence>
<feature type="compositionally biased region" description="Basic residues" evidence="1">
    <location>
        <begin position="102"/>
        <end position="111"/>
    </location>
</feature>
<feature type="compositionally biased region" description="Low complexity" evidence="1">
    <location>
        <begin position="132"/>
        <end position="148"/>
    </location>
</feature>
<evidence type="ECO:0000313" key="3">
    <source>
        <dbReference type="Proteomes" id="UP000247498"/>
    </source>
</evidence>
<feature type="compositionally biased region" description="Acidic residues" evidence="1">
    <location>
        <begin position="165"/>
        <end position="195"/>
    </location>
</feature>
<feature type="region of interest" description="Disordered" evidence="1">
    <location>
        <begin position="86"/>
        <end position="195"/>
    </location>
</feature>
<dbReference type="EMBL" id="BDRX01000006">
    <property type="protein sequence ID" value="GBF88726.1"/>
    <property type="molecule type" value="Genomic_DNA"/>
</dbReference>
<dbReference type="AlphaFoldDB" id="A0A2V0NMJ5"/>
<organism evidence="2 3">
    <name type="scientific">Raphidocelis subcapitata</name>
    <dbReference type="NCBI Taxonomy" id="307507"/>
    <lineage>
        <taxon>Eukaryota</taxon>
        <taxon>Viridiplantae</taxon>
        <taxon>Chlorophyta</taxon>
        <taxon>core chlorophytes</taxon>
        <taxon>Chlorophyceae</taxon>
        <taxon>CS clade</taxon>
        <taxon>Sphaeropleales</taxon>
        <taxon>Selenastraceae</taxon>
        <taxon>Raphidocelis</taxon>
    </lineage>
</organism>
<dbReference type="InParanoid" id="A0A2V0NMJ5"/>
<proteinExistence type="predicted"/>
<dbReference type="Proteomes" id="UP000247498">
    <property type="component" value="Unassembled WGS sequence"/>
</dbReference>